<dbReference type="InterPro" id="IPR006626">
    <property type="entry name" value="PbH1"/>
</dbReference>
<name>A0ABS3QUV7_9ACTN</name>
<evidence type="ECO:0000259" key="1">
    <source>
        <dbReference type="Pfam" id="PF13229"/>
    </source>
</evidence>
<dbReference type="InterPro" id="IPR039448">
    <property type="entry name" value="Beta_helix"/>
</dbReference>
<organism evidence="2 3">
    <name type="scientific">Actinomadura nitritigenes</name>
    <dbReference type="NCBI Taxonomy" id="134602"/>
    <lineage>
        <taxon>Bacteria</taxon>
        <taxon>Bacillati</taxon>
        <taxon>Actinomycetota</taxon>
        <taxon>Actinomycetes</taxon>
        <taxon>Streptosporangiales</taxon>
        <taxon>Thermomonosporaceae</taxon>
        <taxon>Actinomadura</taxon>
    </lineage>
</organism>
<evidence type="ECO:0000313" key="3">
    <source>
        <dbReference type="Proteomes" id="UP000666915"/>
    </source>
</evidence>
<dbReference type="RefSeq" id="WP_208266081.1">
    <property type="nucleotide sequence ID" value="NZ_BAAAGM010000026.1"/>
</dbReference>
<gene>
    <name evidence="2" type="ORF">J4557_09560</name>
</gene>
<proteinExistence type="predicted"/>
<keyword evidence="3" id="KW-1185">Reference proteome</keyword>
<dbReference type="EMBL" id="JAGEOK010000005">
    <property type="protein sequence ID" value="MBO2437764.1"/>
    <property type="molecule type" value="Genomic_DNA"/>
</dbReference>
<comment type="caution">
    <text evidence="2">The sequence shown here is derived from an EMBL/GenBank/DDBJ whole genome shotgun (WGS) entry which is preliminary data.</text>
</comment>
<dbReference type="Proteomes" id="UP000666915">
    <property type="component" value="Unassembled WGS sequence"/>
</dbReference>
<dbReference type="InterPro" id="IPR012334">
    <property type="entry name" value="Pectin_lyas_fold"/>
</dbReference>
<dbReference type="SUPFAM" id="SSF51126">
    <property type="entry name" value="Pectin lyase-like"/>
    <property type="match status" value="1"/>
</dbReference>
<protein>
    <submittedName>
        <fullName evidence="2">Right-handed parallel beta-helix repeat-containing protein</fullName>
    </submittedName>
</protein>
<dbReference type="SMART" id="SM00710">
    <property type="entry name" value="PbH1"/>
    <property type="match status" value="4"/>
</dbReference>
<dbReference type="Pfam" id="PF13229">
    <property type="entry name" value="Beta_helix"/>
    <property type="match status" value="1"/>
</dbReference>
<feature type="domain" description="Right handed beta helix" evidence="1">
    <location>
        <begin position="274"/>
        <end position="404"/>
    </location>
</feature>
<dbReference type="InterPro" id="IPR011050">
    <property type="entry name" value="Pectin_lyase_fold/virulence"/>
</dbReference>
<dbReference type="Gene3D" id="2.160.20.10">
    <property type="entry name" value="Single-stranded right-handed beta-helix, Pectin lyase-like"/>
    <property type="match status" value="1"/>
</dbReference>
<sequence>MAPSKRLGIIVERRAREHRMGLRFRGRWWVPLAAVAVLILGMVQAAQAHIERPSYWPSPGPDCSVSPCAGGKVPTPRSLASAVDTVPRSTTRVVCQPDSLKRLDASIKRALKSGYNVRPHDHRTLGAAEARNLRRINRTLFDRCRYSEIQPAVTDSRNNDRVVVLPGVYTEPTARKKPTHDPACDQYKLSTGAYSYLGEYTCQNDANLIAVLGRSPGGGKDPDPPLVDRHGIPNRGSCVRCNLQLEGSGVSADDVVVDAGDPSSGNGGPRNSAKDVGIRADRADGFVLRNLTVRHANEHDIYVLESNGYLLDSFKTFYAGEYGVLTFVEDHGVIQNCEAAGNGDSGLYPGSGAKTGAGRDERVYPAARYSQEIRYCDSHHNTSGYSGTDGSATWVHHNNFYGNALGFTTDVFTAAGHPGFPQQGDLVEKNDFFSNNFNPYLAGSDVVPTVPVPVGSGMWIAGGDDNVVRNNTFRDNRRRGAMLFAVPDAFVCADQPMTGCDPLKLSTSHRNQFYGNRMTGNGVDFWWDAFPGNSGNCWYSNGAVTTSPGNLPDCLNGKAPFLSIGLGNLGNEFELLTCMSNLKPGGPCPWFKTPGTTAPAAIRTASAGDPHNPGTSELDDAMLAAMTCHSWKEMTTGQRDHMLARMAVFMGGQIDHPGARGTTLSNQKATSVLNNACGLSFAGPFKLYKLYARAAAFPLQLP</sequence>
<reference evidence="2 3" key="1">
    <citation type="submission" date="2021-03" db="EMBL/GenBank/DDBJ databases">
        <authorList>
            <person name="Kanchanasin P."/>
            <person name="Saeng-In P."/>
            <person name="Phongsopitanun W."/>
            <person name="Yuki M."/>
            <person name="Kudo T."/>
            <person name="Ohkuma M."/>
            <person name="Tanasupawat S."/>
        </authorList>
    </citation>
    <scope>NUCLEOTIDE SEQUENCE [LARGE SCALE GENOMIC DNA]</scope>
    <source>
        <strain evidence="2 3">L46</strain>
    </source>
</reference>
<accession>A0ABS3QUV7</accession>
<evidence type="ECO:0000313" key="2">
    <source>
        <dbReference type="EMBL" id="MBO2437764.1"/>
    </source>
</evidence>